<dbReference type="AlphaFoldDB" id="A0A4R5YGB8"/>
<evidence type="ECO:0000313" key="8">
    <source>
        <dbReference type="Proteomes" id="UP000295633"/>
    </source>
</evidence>
<evidence type="ECO:0000256" key="4">
    <source>
        <dbReference type="ARBA" id="ARBA00022679"/>
    </source>
</evidence>
<dbReference type="PANTHER" id="PTHR43179:SF12">
    <property type="entry name" value="GALACTOFURANOSYLTRANSFERASE GLFT2"/>
    <property type="match status" value="1"/>
</dbReference>
<evidence type="ECO:0000256" key="2">
    <source>
        <dbReference type="ARBA" id="ARBA00006739"/>
    </source>
</evidence>
<reference evidence="7 8" key="1">
    <citation type="submission" date="2019-03" db="EMBL/GenBank/DDBJ databases">
        <title>Genome Sequencing and Assembly of Various Microbes Isolated from Partially Reclaimed Soil and Acid Mine Drainage (AMD) Site.</title>
        <authorList>
            <person name="Steinbock B."/>
            <person name="Bechtold R."/>
            <person name="Sevigny J.L."/>
            <person name="Thomas D."/>
            <person name="Cuthill L.R."/>
            <person name="Aveiro Johannsen E.J."/>
            <person name="Thomas K."/>
            <person name="Ghosh A."/>
        </authorList>
    </citation>
    <scope>NUCLEOTIDE SEQUENCE [LARGE SCALE GENOMIC DNA]</scope>
    <source>
        <strain evidence="7 8">F-B2</strain>
    </source>
</reference>
<name>A0A4R5YGB8_9MICO</name>
<accession>A0A4R5YGB8</accession>
<comment type="pathway">
    <text evidence="1">Cell wall biogenesis; cell wall polysaccharide biosynthesis.</text>
</comment>
<feature type="domain" description="Galactofuranosyltransferase GlfT2 N-terminal" evidence="5">
    <location>
        <begin position="40"/>
        <end position="157"/>
    </location>
</feature>
<keyword evidence="4 7" id="KW-0808">Transferase</keyword>
<keyword evidence="3" id="KW-0328">Glycosyltransferase</keyword>
<organism evidence="7 8">
    <name type="scientific">Microbacterium oleivorans</name>
    <dbReference type="NCBI Taxonomy" id="273677"/>
    <lineage>
        <taxon>Bacteria</taxon>
        <taxon>Bacillati</taxon>
        <taxon>Actinomycetota</taxon>
        <taxon>Actinomycetes</taxon>
        <taxon>Micrococcales</taxon>
        <taxon>Microbacteriaceae</taxon>
        <taxon>Microbacterium</taxon>
    </lineage>
</organism>
<evidence type="ECO:0000256" key="3">
    <source>
        <dbReference type="ARBA" id="ARBA00022676"/>
    </source>
</evidence>
<dbReference type="GO" id="GO:0016757">
    <property type="term" value="F:glycosyltransferase activity"/>
    <property type="evidence" value="ECO:0007669"/>
    <property type="project" value="UniProtKB-KW"/>
</dbReference>
<evidence type="ECO:0000256" key="1">
    <source>
        <dbReference type="ARBA" id="ARBA00004776"/>
    </source>
</evidence>
<evidence type="ECO:0000313" key="7">
    <source>
        <dbReference type="EMBL" id="TDL44242.1"/>
    </source>
</evidence>
<comment type="caution">
    <text evidence="7">The sequence shown here is derived from an EMBL/GenBank/DDBJ whole genome shotgun (WGS) entry which is preliminary data.</text>
</comment>
<dbReference type="Pfam" id="PF13641">
    <property type="entry name" value="Glyco_tranf_2_3"/>
    <property type="match status" value="1"/>
</dbReference>
<dbReference type="RefSeq" id="WP_133400156.1">
    <property type="nucleotide sequence ID" value="NZ_SMZX01000002.1"/>
</dbReference>
<dbReference type="EMBL" id="SMZX01000002">
    <property type="protein sequence ID" value="TDL44242.1"/>
    <property type="molecule type" value="Genomic_DNA"/>
</dbReference>
<dbReference type="Pfam" id="PF19320">
    <property type="entry name" value="GlfT2_domain3"/>
    <property type="match status" value="1"/>
</dbReference>
<dbReference type="InterPro" id="IPR045699">
    <property type="entry name" value="GlfT2_C"/>
</dbReference>
<evidence type="ECO:0000259" key="6">
    <source>
        <dbReference type="Pfam" id="PF19320"/>
    </source>
</evidence>
<dbReference type="Proteomes" id="UP000295633">
    <property type="component" value="Unassembled WGS sequence"/>
</dbReference>
<evidence type="ECO:0000259" key="5">
    <source>
        <dbReference type="Pfam" id="PF17994"/>
    </source>
</evidence>
<gene>
    <name evidence="7" type="ORF">E2R54_13915</name>
</gene>
<dbReference type="InterPro" id="IPR040492">
    <property type="entry name" value="GlfT2_N"/>
</dbReference>
<dbReference type="InterPro" id="IPR029044">
    <property type="entry name" value="Nucleotide-diphossugar_trans"/>
</dbReference>
<dbReference type="PANTHER" id="PTHR43179">
    <property type="entry name" value="RHAMNOSYLTRANSFERASE WBBL"/>
    <property type="match status" value="1"/>
</dbReference>
<protein>
    <submittedName>
        <fullName evidence="7">Glycosyltransferase family 2 protein</fullName>
    </submittedName>
</protein>
<dbReference type="Pfam" id="PF17994">
    <property type="entry name" value="Glft2_N"/>
    <property type="match status" value="1"/>
</dbReference>
<dbReference type="Gene3D" id="3.90.550.60">
    <property type="match status" value="1"/>
</dbReference>
<feature type="domain" description="Galactofuranosyltransferase-2 C-terminal" evidence="6">
    <location>
        <begin position="433"/>
        <end position="640"/>
    </location>
</feature>
<sequence length="643" mass="73128">MTHVLANVVFPVDRDPDILPLYLDPETWSTIEGEGVRVSANAQLGDVLDRRRARIAAGRRMSFATYFNAFPASYWQHWTSVRRIRLTVELSGEATLLVYRSNGGGIRQRIVTHEVSGESTTEVDLDLTQYTDGGWIWFDVVADTQDVTFRSGIWSTDQEPARGGKASIGITTYNKPEYCVETLQSLIDAPDVLENIDRIFVIDQGDKRVDAREEYPAIAEGLGETLQVITQPNLGGSGGFARAMLETLDRPDSDFVQLLDDDVRIEPEALRRSIVFGRFTTTPTIVGGHMFDLLDRPKLHAWAEVVDDKPFMWRNLFQERMPHDFGAQNLRQTPTLHMRMDAHYNGWWMCLIPMETVREIGLSLPAFIKWDDAEYCLRAGEAGYATVSLPGVALWHVSWLGKDDAIDWQAYFHVRNRVVAGLLHSQTPRGGTLIRHSRRVDIKHLMMMQYYPTHLRAAALRDVLSGPAHMFRSLDTAMPAARTAASRFPETTVHKDVDAILRSRKGRQVFSVPRRAERHRVKDTSSSPTGILLRVFTGVSLASHWFHTPKSVNLRTPEVEFGKGDANWWRIPRYDSVLVSAADGSGKQIYTRNRALFRKQLVESVILHRRLQRRWAKLAAQYRKALPGLVSPEAWRRVFEENK</sequence>
<proteinExistence type="inferred from homology"/>
<comment type="similarity">
    <text evidence="2">Belongs to the glycosyltransferase 2 family.</text>
</comment>
<dbReference type="SUPFAM" id="SSF53448">
    <property type="entry name" value="Nucleotide-diphospho-sugar transferases"/>
    <property type="match status" value="1"/>
</dbReference>